<dbReference type="EMBL" id="FOGO01000004">
    <property type="protein sequence ID" value="SER75864.1"/>
    <property type="molecule type" value="Genomic_DNA"/>
</dbReference>
<evidence type="ECO:0000313" key="3">
    <source>
        <dbReference type="EMBL" id="SER75864.1"/>
    </source>
</evidence>
<dbReference type="Pfam" id="PF13672">
    <property type="entry name" value="PP2C_2"/>
    <property type="match status" value="1"/>
</dbReference>
<evidence type="ECO:0000259" key="2">
    <source>
        <dbReference type="Pfam" id="PF13672"/>
    </source>
</evidence>
<reference evidence="4" key="1">
    <citation type="submission" date="2016-10" db="EMBL/GenBank/DDBJ databases">
        <authorList>
            <person name="Varghese N."/>
            <person name="Submissions S."/>
        </authorList>
    </citation>
    <scope>NUCLEOTIDE SEQUENCE [LARGE SCALE GENOMIC DNA]</scope>
    <source>
        <strain evidence="4">CGMCC 4.6825</strain>
    </source>
</reference>
<evidence type="ECO:0000256" key="1">
    <source>
        <dbReference type="SAM" id="MobiDB-lite"/>
    </source>
</evidence>
<organism evidence="3 4">
    <name type="scientific">Streptomyces qinglanensis</name>
    <dbReference type="NCBI Taxonomy" id="943816"/>
    <lineage>
        <taxon>Bacteria</taxon>
        <taxon>Bacillati</taxon>
        <taxon>Actinomycetota</taxon>
        <taxon>Actinomycetes</taxon>
        <taxon>Kitasatosporales</taxon>
        <taxon>Streptomycetaceae</taxon>
        <taxon>Streptomyces</taxon>
    </lineage>
</organism>
<keyword evidence="4" id="KW-1185">Reference proteome</keyword>
<evidence type="ECO:0000313" key="4">
    <source>
        <dbReference type="Proteomes" id="UP000182841"/>
    </source>
</evidence>
<protein>
    <submittedName>
        <fullName evidence="3">Protein phosphatase 2C</fullName>
    </submittedName>
</protein>
<feature type="region of interest" description="Disordered" evidence="1">
    <location>
        <begin position="103"/>
        <end position="147"/>
    </location>
</feature>
<dbReference type="STRING" id="943816.AN217_21290"/>
<dbReference type="InterPro" id="IPR001932">
    <property type="entry name" value="PPM-type_phosphatase-like_dom"/>
</dbReference>
<accession>A0A1H9RTE1</accession>
<name>A0A1H9RTE1_9ACTN</name>
<feature type="region of interest" description="Disordered" evidence="1">
    <location>
        <begin position="186"/>
        <end position="256"/>
    </location>
</feature>
<dbReference type="AlphaFoldDB" id="A0A1H9RTE1"/>
<dbReference type="OrthoDB" id="4144763at2"/>
<gene>
    <name evidence="3" type="ORF">SAMN05421870_10418</name>
</gene>
<dbReference type="SUPFAM" id="SSF81606">
    <property type="entry name" value="PP2C-like"/>
    <property type="match status" value="1"/>
</dbReference>
<feature type="domain" description="PPM-type phosphatase" evidence="2">
    <location>
        <begin position="10"/>
        <end position="180"/>
    </location>
</feature>
<dbReference type="RefSeq" id="WP_074999856.1">
    <property type="nucleotide sequence ID" value="NZ_FOGO01000004.1"/>
</dbReference>
<feature type="compositionally biased region" description="Pro residues" evidence="1">
    <location>
        <begin position="208"/>
        <end position="237"/>
    </location>
</feature>
<dbReference type="Proteomes" id="UP000182841">
    <property type="component" value="Unassembled WGS sequence"/>
</dbReference>
<dbReference type="InterPro" id="IPR036457">
    <property type="entry name" value="PPM-type-like_dom_sf"/>
</dbReference>
<proteinExistence type="predicted"/>
<sequence>MIVAGASVQGTGHLAAGQDCQDAFRAADLGDAVVLAVADGAGSRERSALGAHLAVDTACRVLAAEIPGPHEPPAAWTGWAAARGARLVADHLRAVEGILRAAGPPARSGRAEPPEPAGLPGTLPQPSRVPGTLPQPSGLPEASPGPATLPVDTGALAATVAAAVLRPPWVVFVAVGDCFGTVLTRGAAEPEPPIAPDGRFPERSGPPTESPVPPTESPVPQPESPVPPPGSGGPPPGAAERCHLVLPPPGPGGPGPVFLSSPGAALRVRSFAVWEPELTGVVLATDGCTALTLDHPSARALPPQAGPLPSERFFCGLAATLRANGGDAEPLRALLSGPEAARTGDDLTVLCALTDGW</sequence>